<organism evidence="1 2">
    <name type="scientific">Rhynocoris fuscipes</name>
    <dbReference type="NCBI Taxonomy" id="488301"/>
    <lineage>
        <taxon>Eukaryota</taxon>
        <taxon>Metazoa</taxon>
        <taxon>Ecdysozoa</taxon>
        <taxon>Arthropoda</taxon>
        <taxon>Hexapoda</taxon>
        <taxon>Insecta</taxon>
        <taxon>Pterygota</taxon>
        <taxon>Neoptera</taxon>
        <taxon>Paraneoptera</taxon>
        <taxon>Hemiptera</taxon>
        <taxon>Heteroptera</taxon>
        <taxon>Panheteroptera</taxon>
        <taxon>Cimicomorpha</taxon>
        <taxon>Reduviidae</taxon>
        <taxon>Harpactorinae</taxon>
        <taxon>Harpactorini</taxon>
        <taxon>Rhynocoris</taxon>
    </lineage>
</organism>
<evidence type="ECO:0008006" key="3">
    <source>
        <dbReference type="Google" id="ProtNLM"/>
    </source>
</evidence>
<dbReference type="Proteomes" id="UP001461498">
    <property type="component" value="Unassembled WGS sequence"/>
</dbReference>
<name>A0AAW1DQE8_9HEMI</name>
<reference evidence="1 2" key="1">
    <citation type="submission" date="2022-12" db="EMBL/GenBank/DDBJ databases">
        <title>Chromosome-level genome assembly of true bugs.</title>
        <authorList>
            <person name="Ma L."/>
            <person name="Li H."/>
        </authorList>
    </citation>
    <scope>NUCLEOTIDE SEQUENCE [LARGE SCALE GENOMIC DNA]</scope>
    <source>
        <strain evidence="1">Lab_2022b</strain>
    </source>
</reference>
<sequence>MKTKIDLVLLAYFESTYITGVRGRDAVFPIRIWNHFEAAAAGLPRTTNCCEGYHNSLRALFHCSHPGVWDLLEGLKKDMAIHSKTLADADDGRPQPKRKKYETLNSKVIEAVQGALFEPQNIIPYLTLETNRAWCNVHNTFQFSRGLSLRRQKYIFENLELLYIAVTGDTPGGTCVK</sequence>
<comment type="caution">
    <text evidence="1">The sequence shown here is derived from an EMBL/GenBank/DDBJ whole genome shotgun (WGS) entry which is preliminary data.</text>
</comment>
<evidence type="ECO:0000313" key="1">
    <source>
        <dbReference type="EMBL" id="KAK9512669.1"/>
    </source>
</evidence>
<gene>
    <name evidence="1" type="ORF">O3M35_001043</name>
</gene>
<evidence type="ECO:0000313" key="2">
    <source>
        <dbReference type="Proteomes" id="UP001461498"/>
    </source>
</evidence>
<dbReference type="AlphaFoldDB" id="A0AAW1DQE8"/>
<dbReference type="EMBL" id="JAPXFL010000001">
    <property type="protein sequence ID" value="KAK9512669.1"/>
    <property type="molecule type" value="Genomic_DNA"/>
</dbReference>
<keyword evidence="2" id="KW-1185">Reference proteome</keyword>
<protein>
    <recommendedName>
        <fullName evidence="3">MULE transposase domain-containing protein</fullName>
    </recommendedName>
</protein>
<proteinExistence type="predicted"/>
<accession>A0AAW1DQE8</accession>